<dbReference type="EMBL" id="JACEEZ010004828">
    <property type="protein sequence ID" value="KAG0726093.1"/>
    <property type="molecule type" value="Genomic_DNA"/>
</dbReference>
<feature type="region of interest" description="Disordered" evidence="1">
    <location>
        <begin position="41"/>
        <end position="82"/>
    </location>
</feature>
<protein>
    <submittedName>
        <fullName evidence="2">Uncharacterized protein</fullName>
    </submittedName>
</protein>
<gene>
    <name evidence="2" type="ORF">GWK47_037286</name>
</gene>
<organism evidence="2 3">
    <name type="scientific">Chionoecetes opilio</name>
    <name type="common">Atlantic snow crab</name>
    <name type="synonym">Cancer opilio</name>
    <dbReference type="NCBI Taxonomy" id="41210"/>
    <lineage>
        <taxon>Eukaryota</taxon>
        <taxon>Metazoa</taxon>
        <taxon>Ecdysozoa</taxon>
        <taxon>Arthropoda</taxon>
        <taxon>Crustacea</taxon>
        <taxon>Multicrustacea</taxon>
        <taxon>Malacostraca</taxon>
        <taxon>Eumalacostraca</taxon>
        <taxon>Eucarida</taxon>
        <taxon>Decapoda</taxon>
        <taxon>Pleocyemata</taxon>
        <taxon>Brachyura</taxon>
        <taxon>Eubrachyura</taxon>
        <taxon>Majoidea</taxon>
        <taxon>Majidae</taxon>
        <taxon>Chionoecetes</taxon>
    </lineage>
</organism>
<dbReference type="Proteomes" id="UP000770661">
    <property type="component" value="Unassembled WGS sequence"/>
</dbReference>
<proteinExistence type="predicted"/>
<evidence type="ECO:0000313" key="3">
    <source>
        <dbReference type="Proteomes" id="UP000770661"/>
    </source>
</evidence>
<name>A0A8J5CMN8_CHIOP</name>
<sequence>MCSVPCIRGLRYRVVLVQLNSGSSVRFITHRRGCRQPQFGRTSRVTVPSRPPGFERPLGGGTTRDPRRNGAGRPPTDFAAPTSGCRAGLTSYKYRLAGADAASFPRGDYLYGNPCHKQPFRPIVFTVLCIL</sequence>
<evidence type="ECO:0000313" key="2">
    <source>
        <dbReference type="EMBL" id="KAG0726093.1"/>
    </source>
</evidence>
<evidence type="ECO:0000256" key="1">
    <source>
        <dbReference type="SAM" id="MobiDB-lite"/>
    </source>
</evidence>
<accession>A0A8J5CMN8</accession>
<comment type="caution">
    <text evidence="2">The sequence shown here is derived from an EMBL/GenBank/DDBJ whole genome shotgun (WGS) entry which is preliminary data.</text>
</comment>
<keyword evidence="3" id="KW-1185">Reference proteome</keyword>
<reference evidence="2" key="1">
    <citation type="submission" date="2020-07" db="EMBL/GenBank/DDBJ databases">
        <title>The High-quality genome of the commercially important snow crab, Chionoecetes opilio.</title>
        <authorList>
            <person name="Jeong J.-H."/>
            <person name="Ryu S."/>
        </authorList>
    </citation>
    <scope>NUCLEOTIDE SEQUENCE</scope>
    <source>
        <strain evidence="2">MADBK_172401_WGS</strain>
        <tissue evidence="2">Digestive gland</tissue>
    </source>
</reference>
<dbReference type="AlphaFoldDB" id="A0A8J5CMN8"/>